<protein>
    <recommendedName>
        <fullName evidence="4">Gamma-glutamylcyclotransferase family protein</fullName>
    </recommendedName>
</protein>
<gene>
    <name evidence="6" type="ORF">KFL_003680140</name>
</gene>
<dbReference type="InterPro" id="IPR009288">
    <property type="entry name" value="AIG2-like_dom"/>
</dbReference>
<dbReference type="STRING" id="105231.A0A1Y1I9K9"/>
<proteinExistence type="inferred from homology"/>
<dbReference type="GO" id="GO:0061929">
    <property type="term" value="F:gamma-glutamylaminecyclotransferase activity"/>
    <property type="evidence" value="ECO:0007669"/>
    <property type="project" value="InterPro"/>
</dbReference>
<accession>A0A1Y1I9K9</accession>
<feature type="domain" description="Gamma-glutamylcyclotransferase AIG2-like" evidence="5">
    <location>
        <begin position="52"/>
        <end position="171"/>
    </location>
</feature>
<dbReference type="SUPFAM" id="SSF110857">
    <property type="entry name" value="Gamma-glutamyl cyclotransferase-like"/>
    <property type="match status" value="1"/>
</dbReference>
<dbReference type="AlphaFoldDB" id="A0A1Y1I9K9"/>
<dbReference type="CDD" id="cd06661">
    <property type="entry name" value="GGCT_like"/>
    <property type="match status" value="1"/>
</dbReference>
<dbReference type="InterPro" id="IPR036568">
    <property type="entry name" value="GGCT-like_sf"/>
</dbReference>
<keyword evidence="7" id="KW-1185">Reference proteome</keyword>
<sequence>MVIDARTTVWLSASASFRGTALSRPHIVVLVTCGLFQPAGPKEAFTRRQLAFVYGTLKRGFGNYWLMEDMVQQGTAHFLGTARTQHRYPLVCGPFQVPFMLNNRDEGHHVKGEVYSISNAGVERLDELEGVDKGHYKRLAIALRDLHVTASELHPEEERLVAAAEAQAYFAYPSYSDSMAAATDEHIDAYTEREAATYIKRSERPGNKTFLEHVQCWIEERCDDLSDGDSELVQVCRVVSREEREGRE</sequence>
<dbReference type="InterPro" id="IPR039126">
    <property type="entry name" value="GGACT"/>
</dbReference>
<evidence type="ECO:0000259" key="5">
    <source>
        <dbReference type="Pfam" id="PF06094"/>
    </source>
</evidence>
<dbReference type="EMBL" id="DF237317">
    <property type="protein sequence ID" value="GAQ87664.1"/>
    <property type="molecule type" value="Genomic_DNA"/>
</dbReference>
<evidence type="ECO:0000256" key="4">
    <source>
        <dbReference type="RuleBase" id="RU367036"/>
    </source>
</evidence>
<dbReference type="Proteomes" id="UP000054558">
    <property type="component" value="Unassembled WGS sequence"/>
</dbReference>
<comment type="function">
    <text evidence="1">Putative gamma-glutamylcyclotransferase.</text>
</comment>
<organism evidence="6 7">
    <name type="scientific">Klebsormidium nitens</name>
    <name type="common">Green alga</name>
    <name type="synonym">Ulothrix nitens</name>
    <dbReference type="NCBI Taxonomy" id="105231"/>
    <lineage>
        <taxon>Eukaryota</taxon>
        <taxon>Viridiplantae</taxon>
        <taxon>Streptophyta</taxon>
        <taxon>Klebsormidiophyceae</taxon>
        <taxon>Klebsormidiales</taxon>
        <taxon>Klebsormidiaceae</taxon>
        <taxon>Klebsormidium</taxon>
    </lineage>
</organism>
<name>A0A1Y1I9K9_KLENI</name>
<dbReference type="Pfam" id="PF06094">
    <property type="entry name" value="GGACT"/>
    <property type="match status" value="1"/>
</dbReference>
<evidence type="ECO:0000256" key="1">
    <source>
        <dbReference type="ARBA" id="ARBA00002782"/>
    </source>
</evidence>
<comment type="similarity">
    <text evidence="2 4">Belongs to the gamma-glutamylcyclotransferase family.</text>
</comment>
<dbReference type="GO" id="GO:0005829">
    <property type="term" value="C:cytosol"/>
    <property type="evidence" value="ECO:0000318"/>
    <property type="project" value="GO_Central"/>
</dbReference>
<dbReference type="OrthoDB" id="113620at2759"/>
<dbReference type="PANTHER" id="PTHR12510:SF4">
    <property type="entry name" value="GAMMA-GLUTAMYLAMINECYCLOTRANSFERASE"/>
    <property type="match status" value="1"/>
</dbReference>
<dbReference type="InterPro" id="IPR013024">
    <property type="entry name" value="GGCT-like"/>
</dbReference>
<feature type="active site" description="Proton acceptor" evidence="3">
    <location>
        <position position="129"/>
    </location>
</feature>
<evidence type="ECO:0000256" key="3">
    <source>
        <dbReference type="PIRSR" id="PIRSR639126-1"/>
    </source>
</evidence>
<evidence type="ECO:0000256" key="2">
    <source>
        <dbReference type="ARBA" id="ARBA00008861"/>
    </source>
</evidence>
<reference evidence="6 7" key="1">
    <citation type="journal article" date="2014" name="Nat. Commun.">
        <title>Klebsormidium flaccidum genome reveals primary factors for plant terrestrial adaptation.</title>
        <authorList>
            <person name="Hori K."/>
            <person name="Maruyama F."/>
            <person name="Fujisawa T."/>
            <person name="Togashi T."/>
            <person name="Yamamoto N."/>
            <person name="Seo M."/>
            <person name="Sato S."/>
            <person name="Yamada T."/>
            <person name="Mori H."/>
            <person name="Tajima N."/>
            <person name="Moriyama T."/>
            <person name="Ikeuchi M."/>
            <person name="Watanabe M."/>
            <person name="Wada H."/>
            <person name="Kobayashi K."/>
            <person name="Saito M."/>
            <person name="Masuda T."/>
            <person name="Sasaki-Sekimoto Y."/>
            <person name="Mashiguchi K."/>
            <person name="Awai K."/>
            <person name="Shimojima M."/>
            <person name="Masuda S."/>
            <person name="Iwai M."/>
            <person name="Nobusawa T."/>
            <person name="Narise T."/>
            <person name="Kondo S."/>
            <person name="Saito H."/>
            <person name="Sato R."/>
            <person name="Murakawa M."/>
            <person name="Ihara Y."/>
            <person name="Oshima-Yamada Y."/>
            <person name="Ohtaka K."/>
            <person name="Satoh M."/>
            <person name="Sonobe K."/>
            <person name="Ishii M."/>
            <person name="Ohtani R."/>
            <person name="Kanamori-Sato M."/>
            <person name="Honoki R."/>
            <person name="Miyazaki D."/>
            <person name="Mochizuki H."/>
            <person name="Umetsu J."/>
            <person name="Higashi K."/>
            <person name="Shibata D."/>
            <person name="Kamiya Y."/>
            <person name="Sato N."/>
            <person name="Nakamura Y."/>
            <person name="Tabata S."/>
            <person name="Ida S."/>
            <person name="Kurokawa K."/>
            <person name="Ohta H."/>
        </authorList>
    </citation>
    <scope>NUCLEOTIDE SEQUENCE [LARGE SCALE GENOMIC DNA]</scope>
    <source>
        <strain evidence="6 7">NIES-2285</strain>
    </source>
</reference>
<dbReference type="OMA" id="CGPYNVP"/>
<evidence type="ECO:0000313" key="6">
    <source>
        <dbReference type="EMBL" id="GAQ87664.1"/>
    </source>
</evidence>
<dbReference type="PANTHER" id="PTHR12510">
    <property type="entry name" value="TROPONIN C-AKIN-1 PROTEIN"/>
    <property type="match status" value="1"/>
</dbReference>
<dbReference type="Gene3D" id="3.10.490.10">
    <property type="entry name" value="Gamma-glutamyl cyclotransferase-like"/>
    <property type="match status" value="1"/>
</dbReference>
<evidence type="ECO:0000313" key="7">
    <source>
        <dbReference type="Proteomes" id="UP000054558"/>
    </source>
</evidence>